<dbReference type="PaxDb" id="1198114-AciX9_2484"/>
<evidence type="ECO:0000313" key="3">
    <source>
        <dbReference type="Proteomes" id="UP000000343"/>
    </source>
</evidence>
<dbReference type="AlphaFoldDB" id="E8X5H0"/>
<dbReference type="Pfam" id="PF02148">
    <property type="entry name" value="zf-UBP"/>
    <property type="match status" value="1"/>
</dbReference>
<proteinExistence type="predicted"/>
<reference evidence="3" key="1">
    <citation type="submission" date="2011-01" db="EMBL/GenBank/DDBJ databases">
        <title>Complete sequence of chromosome of Acidobacterium sp. MP5ACTX9.</title>
        <authorList>
            <consortium name="US DOE Joint Genome Institute"/>
            <person name="Lucas S."/>
            <person name="Copeland A."/>
            <person name="Lapidus A."/>
            <person name="Cheng J.-F."/>
            <person name="Goodwin L."/>
            <person name="Pitluck S."/>
            <person name="Teshima H."/>
            <person name="Detter J.C."/>
            <person name="Han C."/>
            <person name="Tapia R."/>
            <person name="Land M."/>
            <person name="Hauser L."/>
            <person name="Kyrpides N."/>
            <person name="Ivanova N."/>
            <person name="Ovchinnikova G."/>
            <person name="Pagani I."/>
            <person name="Rawat S.R."/>
            <person name="Mannisto M."/>
            <person name="Haggblom M.M."/>
            <person name="Woyke T."/>
        </authorList>
    </citation>
    <scope>NUCLEOTIDE SEQUENCE [LARGE SCALE GENOMIC DNA]</scope>
    <source>
        <strain evidence="3">MP5ACTX9</strain>
    </source>
</reference>
<organism evidence="3">
    <name type="scientific">Granulicella tundricola (strain ATCC BAA-1859 / DSM 23138 / MP5ACTX9)</name>
    <dbReference type="NCBI Taxonomy" id="1198114"/>
    <lineage>
        <taxon>Bacteria</taxon>
        <taxon>Pseudomonadati</taxon>
        <taxon>Acidobacteriota</taxon>
        <taxon>Terriglobia</taxon>
        <taxon>Terriglobales</taxon>
        <taxon>Acidobacteriaceae</taxon>
        <taxon>Granulicella</taxon>
    </lineage>
</organism>
<name>E8X5H0_GRATM</name>
<dbReference type="Gene3D" id="3.30.40.10">
    <property type="entry name" value="Zinc/RING finger domain, C3HC4 (zinc finger)"/>
    <property type="match status" value="1"/>
</dbReference>
<feature type="domain" description="UBP-type" evidence="1">
    <location>
        <begin position="1"/>
        <end position="85"/>
    </location>
</feature>
<sequence>MTCTHMEGLGPVTRSGKGCVECLEQGMRWVHLRECLVCGHVGCCDSSVGKHATKHFKGTGHPVMKSIEPGERWGWCYVDQAMVDV</sequence>
<evidence type="ECO:0000259" key="1">
    <source>
        <dbReference type="PROSITE" id="PS50271"/>
    </source>
</evidence>
<dbReference type="GO" id="GO:0008270">
    <property type="term" value="F:zinc ion binding"/>
    <property type="evidence" value="ECO:0007669"/>
    <property type="project" value="InterPro"/>
</dbReference>
<dbReference type="InterPro" id="IPR013083">
    <property type="entry name" value="Znf_RING/FYVE/PHD"/>
</dbReference>
<dbReference type="PROSITE" id="PS50271">
    <property type="entry name" value="ZF_UBP"/>
    <property type="match status" value="1"/>
</dbReference>
<gene>
    <name evidence="2" type="ordered locus">AciX9_2484</name>
</gene>
<dbReference type="HOGENOM" id="CLU_163943_1_0_0"/>
<dbReference type="Proteomes" id="UP000000343">
    <property type="component" value="Chromosome"/>
</dbReference>
<keyword evidence="3" id="KW-1185">Reference proteome</keyword>
<dbReference type="SUPFAM" id="SSF57850">
    <property type="entry name" value="RING/U-box"/>
    <property type="match status" value="1"/>
</dbReference>
<dbReference type="RefSeq" id="WP_013580833.1">
    <property type="nucleotide sequence ID" value="NC_015064.1"/>
</dbReference>
<dbReference type="eggNOG" id="COG5207">
    <property type="taxonomic scope" value="Bacteria"/>
</dbReference>
<accession>E8X5H0</accession>
<evidence type="ECO:0000313" key="2">
    <source>
        <dbReference type="EMBL" id="ADW69517.1"/>
    </source>
</evidence>
<dbReference type="InterPro" id="IPR001607">
    <property type="entry name" value="Znf_UBP"/>
</dbReference>
<dbReference type="KEGG" id="acm:AciX9_2484"/>
<dbReference type="OrthoDB" id="120315at2"/>
<dbReference type="STRING" id="1198114.AciX9_2484"/>
<protein>
    <recommendedName>
        <fullName evidence="1">UBP-type domain-containing protein</fullName>
    </recommendedName>
</protein>
<dbReference type="EMBL" id="CP002480">
    <property type="protein sequence ID" value="ADW69517.1"/>
    <property type="molecule type" value="Genomic_DNA"/>
</dbReference>